<protein>
    <recommendedName>
        <fullName evidence="1">F-box domain-containing protein</fullName>
    </recommendedName>
</protein>
<feature type="non-terminal residue" evidence="2">
    <location>
        <position position="127"/>
    </location>
</feature>
<sequence>MSPPPLLRLPIELHLAIIDKLEFQDKVRLTVTCRYFLSAIKKPTRQDYLAAETSTWAISNELYTCSICIRLRRLRRFTDDMRKGKRVRHGLEANTRCCVDCAIDQQLYPAGTKVTVMGQSYILCSRC</sequence>
<organism evidence="2 3">
    <name type="scientific">Pleomassaria siparia CBS 279.74</name>
    <dbReference type="NCBI Taxonomy" id="1314801"/>
    <lineage>
        <taxon>Eukaryota</taxon>
        <taxon>Fungi</taxon>
        <taxon>Dikarya</taxon>
        <taxon>Ascomycota</taxon>
        <taxon>Pezizomycotina</taxon>
        <taxon>Dothideomycetes</taxon>
        <taxon>Pleosporomycetidae</taxon>
        <taxon>Pleosporales</taxon>
        <taxon>Pleomassariaceae</taxon>
        <taxon>Pleomassaria</taxon>
    </lineage>
</organism>
<name>A0A6G1K0L2_9PLEO</name>
<dbReference type="PROSITE" id="PS50181">
    <property type="entry name" value="FBOX"/>
    <property type="match status" value="1"/>
</dbReference>
<feature type="domain" description="F-box" evidence="1">
    <location>
        <begin position="3"/>
        <end position="51"/>
    </location>
</feature>
<accession>A0A6G1K0L2</accession>
<evidence type="ECO:0000313" key="3">
    <source>
        <dbReference type="Proteomes" id="UP000799428"/>
    </source>
</evidence>
<proteinExistence type="predicted"/>
<gene>
    <name evidence="2" type="ORF">K504DRAFT_344439</name>
</gene>
<dbReference type="InterPro" id="IPR036047">
    <property type="entry name" value="F-box-like_dom_sf"/>
</dbReference>
<dbReference type="InterPro" id="IPR001810">
    <property type="entry name" value="F-box_dom"/>
</dbReference>
<dbReference type="OrthoDB" id="5281164at2759"/>
<dbReference type="Proteomes" id="UP000799428">
    <property type="component" value="Unassembled WGS sequence"/>
</dbReference>
<evidence type="ECO:0000259" key="1">
    <source>
        <dbReference type="PROSITE" id="PS50181"/>
    </source>
</evidence>
<dbReference type="SUPFAM" id="SSF81383">
    <property type="entry name" value="F-box domain"/>
    <property type="match status" value="1"/>
</dbReference>
<dbReference type="Pfam" id="PF00646">
    <property type="entry name" value="F-box"/>
    <property type="match status" value="1"/>
</dbReference>
<dbReference type="SMART" id="SM00256">
    <property type="entry name" value="FBOX"/>
    <property type="match status" value="1"/>
</dbReference>
<dbReference type="AlphaFoldDB" id="A0A6G1K0L2"/>
<dbReference type="EMBL" id="MU005777">
    <property type="protein sequence ID" value="KAF2706052.1"/>
    <property type="molecule type" value="Genomic_DNA"/>
</dbReference>
<reference evidence="2" key="1">
    <citation type="journal article" date="2020" name="Stud. Mycol.">
        <title>101 Dothideomycetes genomes: a test case for predicting lifestyles and emergence of pathogens.</title>
        <authorList>
            <person name="Haridas S."/>
            <person name="Albert R."/>
            <person name="Binder M."/>
            <person name="Bloem J."/>
            <person name="Labutti K."/>
            <person name="Salamov A."/>
            <person name="Andreopoulos B."/>
            <person name="Baker S."/>
            <person name="Barry K."/>
            <person name="Bills G."/>
            <person name="Bluhm B."/>
            <person name="Cannon C."/>
            <person name="Castanera R."/>
            <person name="Culley D."/>
            <person name="Daum C."/>
            <person name="Ezra D."/>
            <person name="Gonzalez J."/>
            <person name="Henrissat B."/>
            <person name="Kuo A."/>
            <person name="Liang C."/>
            <person name="Lipzen A."/>
            <person name="Lutzoni F."/>
            <person name="Magnuson J."/>
            <person name="Mondo S."/>
            <person name="Nolan M."/>
            <person name="Ohm R."/>
            <person name="Pangilinan J."/>
            <person name="Park H.-J."/>
            <person name="Ramirez L."/>
            <person name="Alfaro M."/>
            <person name="Sun H."/>
            <person name="Tritt A."/>
            <person name="Yoshinaga Y."/>
            <person name="Zwiers L.-H."/>
            <person name="Turgeon B."/>
            <person name="Goodwin S."/>
            <person name="Spatafora J."/>
            <person name="Crous P."/>
            <person name="Grigoriev I."/>
        </authorList>
    </citation>
    <scope>NUCLEOTIDE SEQUENCE</scope>
    <source>
        <strain evidence="2">CBS 279.74</strain>
    </source>
</reference>
<keyword evidence="3" id="KW-1185">Reference proteome</keyword>
<evidence type="ECO:0000313" key="2">
    <source>
        <dbReference type="EMBL" id="KAF2706052.1"/>
    </source>
</evidence>